<proteinExistence type="predicted"/>
<name>A0A081BYM1_VECG1</name>
<dbReference type="HOGENOM" id="CLU_2614822_0_0_0"/>
<accession>A0A081BYM1</accession>
<evidence type="ECO:0000313" key="2">
    <source>
        <dbReference type="Proteomes" id="UP000030661"/>
    </source>
</evidence>
<dbReference type="EMBL" id="DF820466">
    <property type="protein sequence ID" value="GAK57426.1"/>
    <property type="molecule type" value="Genomic_DNA"/>
</dbReference>
<dbReference type="Proteomes" id="UP000030661">
    <property type="component" value="Unassembled WGS sequence"/>
</dbReference>
<reference evidence="1" key="1">
    <citation type="journal article" date="2015" name="PeerJ">
        <title>First genomic representation of candidate bacterial phylum KSB3 points to enhanced environmental sensing as a trigger of wastewater bulking.</title>
        <authorList>
            <person name="Sekiguchi Y."/>
            <person name="Ohashi A."/>
            <person name="Parks D.H."/>
            <person name="Yamauchi T."/>
            <person name="Tyson G.W."/>
            <person name="Hugenholtz P."/>
        </authorList>
    </citation>
    <scope>NUCLEOTIDE SEQUENCE [LARGE SCALE GENOMIC DNA]</scope>
</reference>
<evidence type="ECO:0000313" key="1">
    <source>
        <dbReference type="EMBL" id="GAK57426.1"/>
    </source>
</evidence>
<organism evidence="1">
    <name type="scientific">Vecturithrix granuli</name>
    <dbReference type="NCBI Taxonomy" id="1499967"/>
    <lineage>
        <taxon>Bacteria</taxon>
        <taxon>Candidatus Moduliflexota</taxon>
        <taxon>Candidatus Vecturitrichia</taxon>
        <taxon>Candidatus Vecturitrichales</taxon>
        <taxon>Candidatus Vecturitrichaceae</taxon>
        <taxon>Candidatus Vecturithrix</taxon>
    </lineage>
</organism>
<keyword evidence="2" id="KW-1185">Reference proteome</keyword>
<dbReference type="AlphaFoldDB" id="A0A081BYM1"/>
<sequence length="78" mass="9006">MTFLAVSDQKIAPVAQVVLTTPAREHIEIHAMKRLDLFLYGVIYLLRHKRVFQENTMRPGPEFLKKLGIACTTFLKYS</sequence>
<gene>
    <name evidence="1" type="ORF">U27_04393</name>
</gene>
<protein>
    <submittedName>
        <fullName evidence="1">Uncharacterized protein</fullName>
    </submittedName>
</protein>